<dbReference type="Proteomes" id="UP000762676">
    <property type="component" value="Unassembled WGS sequence"/>
</dbReference>
<evidence type="ECO:0000313" key="1">
    <source>
        <dbReference type="EMBL" id="GFR71337.1"/>
    </source>
</evidence>
<reference evidence="1 2" key="1">
    <citation type="journal article" date="2021" name="Elife">
        <title>Chloroplast acquisition without the gene transfer in kleptoplastic sea slugs, Plakobranchus ocellatus.</title>
        <authorList>
            <person name="Maeda T."/>
            <person name="Takahashi S."/>
            <person name="Yoshida T."/>
            <person name="Shimamura S."/>
            <person name="Takaki Y."/>
            <person name="Nagai Y."/>
            <person name="Toyoda A."/>
            <person name="Suzuki Y."/>
            <person name="Arimoto A."/>
            <person name="Ishii H."/>
            <person name="Satoh N."/>
            <person name="Nishiyama T."/>
            <person name="Hasebe M."/>
            <person name="Maruyama T."/>
            <person name="Minagawa J."/>
            <person name="Obokata J."/>
            <person name="Shigenobu S."/>
        </authorList>
    </citation>
    <scope>NUCLEOTIDE SEQUENCE [LARGE SCALE GENOMIC DNA]</scope>
</reference>
<gene>
    <name evidence="1" type="ORF">ElyMa_000351000</name>
</gene>
<comment type="caution">
    <text evidence="1">The sequence shown here is derived from an EMBL/GenBank/DDBJ whole genome shotgun (WGS) entry which is preliminary data.</text>
</comment>
<proteinExistence type="predicted"/>
<dbReference type="AlphaFoldDB" id="A0AAV4FDP1"/>
<accession>A0AAV4FDP1</accession>
<organism evidence="1 2">
    <name type="scientific">Elysia marginata</name>
    <dbReference type="NCBI Taxonomy" id="1093978"/>
    <lineage>
        <taxon>Eukaryota</taxon>
        <taxon>Metazoa</taxon>
        <taxon>Spiralia</taxon>
        <taxon>Lophotrochozoa</taxon>
        <taxon>Mollusca</taxon>
        <taxon>Gastropoda</taxon>
        <taxon>Heterobranchia</taxon>
        <taxon>Euthyneura</taxon>
        <taxon>Panpulmonata</taxon>
        <taxon>Sacoglossa</taxon>
        <taxon>Placobranchoidea</taxon>
        <taxon>Plakobranchidae</taxon>
        <taxon>Elysia</taxon>
    </lineage>
</organism>
<dbReference type="EMBL" id="BMAT01000694">
    <property type="protein sequence ID" value="GFR71337.1"/>
    <property type="molecule type" value="Genomic_DNA"/>
</dbReference>
<sequence length="120" mass="13174">VRVSNDYHLQPDQWKIGVTSHLANALGLAPSKDTFWTTVEQAGNSYGKTEPYPSLQGAVSTLSKGPVGPGDKIDGTNRTLLMRCCNEDGLILKPSKPARAIDEQIMEVIENIEFKLTLIY</sequence>
<feature type="non-terminal residue" evidence="1">
    <location>
        <position position="1"/>
    </location>
</feature>
<evidence type="ECO:0000313" key="2">
    <source>
        <dbReference type="Proteomes" id="UP000762676"/>
    </source>
</evidence>
<name>A0AAV4FDP1_9GAST</name>
<keyword evidence="2" id="KW-1185">Reference proteome</keyword>
<protein>
    <submittedName>
        <fullName evidence="1">Non-lysosomal glucosylceramidase</fullName>
    </submittedName>
</protein>